<keyword evidence="2" id="KW-1185">Reference proteome</keyword>
<sequence length="188" mass="20487">MATTTSLKPIGYILTTALVESLYHVLPEESRAAPVVSNKLLKDLIDGASQALQSLSKSVATASKIYDYLKDLLPPNDKYSSLDAFVSGQNATDQNMPLDCSLDLDALSDSFWGDFSNQPSEPIHMGEGNKTLPLLPMGRTEIFTMNGWLFNSDDLQGQMLTDLRSESMELGNLSLNCTSSRSGRTPFA</sequence>
<evidence type="ECO:0000313" key="1">
    <source>
        <dbReference type="EMBL" id="KAJ5379155.1"/>
    </source>
</evidence>
<protein>
    <submittedName>
        <fullName evidence="1">Uncharacterized protein</fullName>
    </submittedName>
</protein>
<dbReference type="Proteomes" id="UP001147747">
    <property type="component" value="Unassembled WGS sequence"/>
</dbReference>
<dbReference type="RefSeq" id="XP_056482941.1">
    <property type="nucleotide sequence ID" value="XM_056636911.1"/>
</dbReference>
<reference evidence="1" key="1">
    <citation type="submission" date="2022-12" db="EMBL/GenBank/DDBJ databases">
        <authorList>
            <person name="Petersen C."/>
        </authorList>
    </citation>
    <scope>NUCLEOTIDE SEQUENCE</scope>
    <source>
        <strain evidence="1">IBT 29677</strain>
    </source>
</reference>
<comment type="caution">
    <text evidence="1">The sequence shown here is derived from an EMBL/GenBank/DDBJ whole genome shotgun (WGS) entry which is preliminary data.</text>
</comment>
<dbReference type="AlphaFoldDB" id="A0A9W9SJL3"/>
<name>A0A9W9SJL3_9EURO</name>
<reference evidence="1" key="2">
    <citation type="journal article" date="2023" name="IMA Fungus">
        <title>Comparative genomic study of the Penicillium genus elucidates a diverse pangenome and 15 lateral gene transfer events.</title>
        <authorList>
            <person name="Petersen C."/>
            <person name="Sorensen T."/>
            <person name="Nielsen M.R."/>
            <person name="Sondergaard T.E."/>
            <person name="Sorensen J.L."/>
            <person name="Fitzpatrick D.A."/>
            <person name="Frisvad J.C."/>
            <person name="Nielsen K.L."/>
        </authorList>
    </citation>
    <scope>NUCLEOTIDE SEQUENCE</scope>
    <source>
        <strain evidence="1">IBT 29677</strain>
    </source>
</reference>
<dbReference type="GeneID" id="81375891"/>
<evidence type="ECO:0000313" key="2">
    <source>
        <dbReference type="Proteomes" id="UP001147747"/>
    </source>
</evidence>
<organism evidence="1 2">
    <name type="scientific">Penicillium cosmopolitanum</name>
    <dbReference type="NCBI Taxonomy" id="1131564"/>
    <lineage>
        <taxon>Eukaryota</taxon>
        <taxon>Fungi</taxon>
        <taxon>Dikarya</taxon>
        <taxon>Ascomycota</taxon>
        <taxon>Pezizomycotina</taxon>
        <taxon>Eurotiomycetes</taxon>
        <taxon>Eurotiomycetidae</taxon>
        <taxon>Eurotiales</taxon>
        <taxon>Aspergillaceae</taxon>
        <taxon>Penicillium</taxon>
    </lineage>
</organism>
<dbReference type="EMBL" id="JAPZBU010000011">
    <property type="protein sequence ID" value="KAJ5379155.1"/>
    <property type="molecule type" value="Genomic_DNA"/>
</dbReference>
<proteinExistence type="predicted"/>
<accession>A0A9W9SJL3</accession>
<gene>
    <name evidence="1" type="ORF">N7509_012274</name>
</gene>
<dbReference type="OrthoDB" id="4360450at2759"/>